<evidence type="ECO:0000313" key="4">
    <source>
        <dbReference type="Proteomes" id="UP000198828"/>
    </source>
</evidence>
<dbReference type="InterPro" id="IPR021136">
    <property type="entry name" value="Flagellar_hook_control-like_C"/>
</dbReference>
<organism evidence="3 4">
    <name type="scientific">Tepidimicrobium xylanilyticum</name>
    <dbReference type="NCBI Taxonomy" id="1123352"/>
    <lineage>
        <taxon>Bacteria</taxon>
        <taxon>Bacillati</taxon>
        <taxon>Bacillota</taxon>
        <taxon>Tissierellia</taxon>
        <taxon>Tissierellales</taxon>
        <taxon>Tepidimicrobiaceae</taxon>
        <taxon>Tepidimicrobium</taxon>
    </lineage>
</organism>
<name>A0A1H2YGP6_9FIRM</name>
<dbReference type="CDD" id="cd17470">
    <property type="entry name" value="T3SS_Flik_C"/>
    <property type="match status" value="1"/>
</dbReference>
<feature type="domain" description="Flagellar hook-length control protein-like C-terminal" evidence="2">
    <location>
        <begin position="305"/>
        <end position="380"/>
    </location>
</feature>
<dbReference type="AlphaFoldDB" id="A0A1H2YGP6"/>
<protein>
    <submittedName>
        <fullName evidence="3">Hook-length control protein FliK</fullName>
    </submittedName>
</protein>
<proteinExistence type="predicted"/>
<feature type="region of interest" description="Disordered" evidence="1">
    <location>
        <begin position="208"/>
        <end position="239"/>
    </location>
</feature>
<feature type="compositionally biased region" description="Basic and acidic residues" evidence="1">
    <location>
        <begin position="230"/>
        <end position="239"/>
    </location>
</feature>
<evidence type="ECO:0000313" key="3">
    <source>
        <dbReference type="EMBL" id="SDX04347.1"/>
    </source>
</evidence>
<dbReference type="Gene3D" id="3.30.750.140">
    <property type="match status" value="1"/>
</dbReference>
<reference evidence="3 4" key="1">
    <citation type="submission" date="2016-10" db="EMBL/GenBank/DDBJ databases">
        <authorList>
            <person name="de Groot N.N."/>
        </authorList>
    </citation>
    <scope>NUCLEOTIDE SEQUENCE [LARGE SCALE GENOMIC DNA]</scope>
    <source>
        <strain evidence="3 4">DSM 23310</strain>
    </source>
</reference>
<dbReference type="OrthoDB" id="1708370at2"/>
<keyword evidence="4" id="KW-1185">Reference proteome</keyword>
<gene>
    <name evidence="3" type="ORF">SAMN05660923_01619</name>
</gene>
<dbReference type="InterPro" id="IPR038610">
    <property type="entry name" value="FliK-like_C_sf"/>
</dbReference>
<dbReference type="Proteomes" id="UP000198828">
    <property type="component" value="Unassembled WGS sequence"/>
</dbReference>
<dbReference type="Pfam" id="PF02120">
    <property type="entry name" value="Flg_hook"/>
    <property type="match status" value="1"/>
</dbReference>
<accession>A0A1H2YGP6</accession>
<evidence type="ECO:0000256" key="1">
    <source>
        <dbReference type="SAM" id="MobiDB-lite"/>
    </source>
</evidence>
<sequence>MLNLAIETKNLDNFQNNPIQPKKKDTVKEKDFAQVLEKEKIKSENKAVSDGKEVTSSMKNIVKINHSDEEEFVEDTLLESPMDEDNYLINLLHGLALNLDLLTNDYDKTKVGVIEDMLQEIADVIAEIDLSENVIVPFESYEELIEVTNALDDLILYARNKNLIEDGIIPEELVEMESNLDSIKAMIEEIGSKFKNEDKQTEEHLLEIEDDSSLTLPKENRTENTSLLEPKQDSKTNIKKAENDPEVVIADNEEIDEEDVEFKIPYQIEDKVMTKTVPRQNVKEFEAIDKKQVFDQIIEKARLIVDENKQEIRIKLKPDVLGELVLKMEIEDKAILAKIMVDNYRTKELIETNLFLLKEEMRENGLEIKTFEVFVGTNEDFQKDFKREFYFNQKPSKVKIRNSGSNELKKYEEKVFRKNQVDYHEGQLNLLA</sequence>
<evidence type="ECO:0000259" key="2">
    <source>
        <dbReference type="Pfam" id="PF02120"/>
    </source>
</evidence>
<dbReference type="EMBL" id="FNNG01000006">
    <property type="protein sequence ID" value="SDX04347.1"/>
    <property type="molecule type" value="Genomic_DNA"/>
</dbReference>
<dbReference type="RefSeq" id="WP_093752597.1">
    <property type="nucleotide sequence ID" value="NZ_BSYN01000006.1"/>
</dbReference>